<dbReference type="EMBL" id="SOBW01000008">
    <property type="protein sequence ID" value="TDU40128.1"/>
    <property type="molecule type" value="Genomic_DNA"/>
</dbReference>
<dbReference type="Proteomes" id="UP000294689">
    <property type="component" value="Unassembled WGS sequence"/>
</dbReference>
<keyword evidence="2" id="KW-1185">Reference proteome</keyword>
<sequence length="309" mass="36288">MASKTLHITNGNQLTDYLKKLKYAGHFLTWQEMLCEGPTIEHIASRAFYNLRKEFLQECYDIEINKEELIEEMDILNHIEQFDEIILWFEYDLFCHINLIAVMNLLRQKGIELPLYLVCSGRVKGEKELKALGELTPEQLQKHYTERIKLTEIDKDLMRSLWRIYCGKDHNLFKPFIVQNSSFPYLSNCLRAHLERFPDSKTGLSTLETHTLKMIADHNIKSTRHLLGYILNFQGYYGFGDLQINRMISLLEIFYVQLDDRLVLNEKGRQAIEHAHDFSSELQSPMVFGGVKKLDFQFSKTENKLINTV</sequence>
<dbReference type="AlphaFoldDB" id="A0A4R7PYS4"/>
<evidence type="ECO:0000313" key="2">
    <source>
        <dbReference type="Proteomes" id="UP000294689"/>
    </source>
</evidence>
<accession>A0A4R7PYS4</accession>
<name>A0A4R7PYS4_9FLAO</name>
<proteinExistence type="predicted"/>
<reference evidence="1 2" key="1">
    <citation type="submission" date="2019-03" db="EMBL/GenBank/DDBJ databases">
        <title>Genomic Encyclopedia of Archaeal and Bacterial Type Strains, Phase II (KMG-II): from individual species to whole genera.</title>
        <authorList>
            <person name="Goeker M."/>
        </authorList>
    </citation>
    <scope>NUCLEOTIDE SEQUENCE [LARGE SCALE GENOMIC DNA]</scope>
    <source>
        <strain evidence="1 2">DSM 28135</strain>
    </source>
</reference>
<organism evidence="1 2">
    <name type="scientific">Gelidibacter sediminis</name>
    <dbReference type="NCBI Taxonomy" id="1608710"/>
    <lineage>
        <taxon>Bacteria</taxon>
        <taxon>Pseudomonadati</taxon>
        <taxon>Bacteroidota</taxon>
        <taxon>Flavobacteriia</taxon>
        <taxon>Flavobacteriales</taxon>
        <taxon>Flavobacteriaceae</taxon>
        <taxon>Gelidibacter</taxon>
    </lineage>
</organism>
<dbReference type="RefSeq" id="WP_133758165.1">
    <property type="nucleotide sequence ID" value="NZ_SOBW01000008.1"/>
</dbReference>
<comment type="caution">
    <text evidence="1">The sequence shown here is derived from an EMBL/GenBank/DDBJ whole genome shotgun (WGS) entry which is preliminary data.</text>
</comment>
<evidence type="ECO:0000313" key="1">
    <source>
        <dbReference type="EMBL" id="TDU40128.1"/>
    </source>
</evidence>
<dbReference type="OrthoDB" id="127805at2"/>
<gene>
    <name evidence="1" type="ORF">BXY82_2168</name>
</gene>
<protein>
    <submittedName>
        <fullName evidence="1">Uncharacterized protein DUF1835</fullName>
    </submittedName>
</protein>